<dbReference type="FunCoup" id="A0A1U8A1X0">
    <property type="interactions" value="1238"/>
</dbReference>
<feature type="transmembrane region" description="Helical" evidence="1">
    <location>
        <begin position="113"/>
        <end position="135"/>
    </location>
</feature>
<reference evidence="3" key="1">
    <citation type="submission" date="2025-08" db="UniProtKB">
        <authorList>
            <consortium name="RefSeq"/>
        </authorList>
    </citation>
    <scope>IDENTIFICATION</scope>
</reference>
<evidence type="ECO:0000256" key="1">
    <source>
        <dbReference type="SAM" id="Phobius"/>
    </source>
</evidence>
<dbReference type="OMA" id="WERCPEP"/>
<feature type="transmembrane region" description="Helical" evidence="1">
    <location>
        <begin position="184"/>
        <end position="201"/>
    </location>
</feature>
<dbReference type="PANTHER" id="PTHR36000:SF2">
    <property type="entry name" value="DEFECTIVE 1273 PROTEIN, PUTATIVE-RELATED"/>
    <property type="match status" value="1"/>
</dbReference>
<keyword evidence="1" id="KW-1133">Transmembrane helix</keyword>
<organism evidence="2 3">
    <name type="scientific">Nelumbo nucifera</name>
    <name type="common">Sacred lotus</name>
    <dbReference type="NCBI Taxonomy" id="4432"/>
    <lineage>
        <taxon>Eukaryota</taxon>
        <taxon>Viridiplantae</taxon>
        <taxon>Streptophyta</taxon>
        <taxon>Embryophyta</taxon>
        <taxon>Tracheophyta</taxon>
        <taxon>Spermatophyta</taxon>
        <taxon>Magnoliopsida</taxon>
        <taxon>Proteales</taxon>
        <taxon>Nelumbonaceae</taxon>
        <taxon>Nelumbo</taxon>
    </lineage>
</organism>
<sequence length="247" mass="28059">MASACSSQQFIVSPSSTMALRTASPLLQRFKGWSSHPRTYYHIFRSRSYGFGTFHTTKSIISCVPNTTTEHSDGHGRLNVDHIMDEARKIWETSPEPVKNFPWIKALENFVQLILDLVCAVMRYLSVPVLAVSTLSEMSYCAHERKMILIPIPLLVGIAVAGVLRDTTLELSPRLKRAEIPWHLVAMAVFFTLLKLPGPYYPYWGRILIPHFANGGLLRILWFTILWYRKPQETTLQQTSVDGGHSE</sequence>
<dbReference type="AlphaFoldDB" id="A0A1U8A1X0"/>
<dbReference type="GeneID" id="104595869"/>
<dbReference type="PANTHER" id="PTHR36000">
    <property type="entry name" value="DEFECTIVE 1273 PROTEIN, PUTATIVE-RELATED"/>
    <property type="match status" value="1"/>
</dbReference>
<name>A0A1U8A1X0_NELNU</name>
<dbReference type="eggNOG" id="ENOG502RXTS">
    <property type="taxonomic scope" value="Eukaryota"/>
</dbReference>
<keyword evidence="2" id="KW-1185">Reference proteome</keyword>
<dbReference type="InParanoid" id="A0A1U8A1X0"/>
<protein>
    <submittedName>
        <fullName evidence="3">Uncharacterized protein LOC104595869</fullName>
    </submittedName>
</protein>
<proteinExistence type="predicted"/>
<dbReference type="OrthoDB" id="1934999at2759"/>
<gene>
    <name evidence="3" type="primary">LOC104595869</name>
</gene>
<dbReference type="KEGG" id="nnu:104595869"/>
<dbReference type="RefSeq" id="XP_010255109.1">
    <property type="nucleotide sequence ID" value="XM_010256807.2"/>
</dbReference>
<evidence type="ECO:0000313" key="2">
    <source>
        <dbReference type="Proteomes" id="UP000189703"/>
    </source>
</evidence>
<keyword evidence="1" id="KW-0812">Transmembrane</keyword>
<evidence type="ECO:0000313" key="3">
    <source>
        <dbReference type="RefSeq" id="XP_010255109.1"/>
    </source>
</evidence>
<dbReference type="Proteomes" id="UP000189703">
    <property type="component" value="Unplaced"/>
</dbReference>
<feature type="transmembrane region" description="Helical" evidence="1">
    <location>
        <begin position="207"/>
        <end position="228"/>
    </location>
</feature>
<keyword evidence="1" id="KW-0472">Membrane</keyword>
<accession>A0A1U8A1X0</accession>
<feature type="transmembrane region" description="Helical" evidence="1">
    <location>
        <begin position="147"/>
        <end position="164"/>
    </location>
</feature>